<dbReference type="InterPro" id="IPR035906">
    <property type="entry name" value="MetI-like_sf"/>
</dbReference>
<evidence type="ECO:0000256" key="4">
    <source>
        <dbReference type="ARBA" id="ARBA00022692"/>
    </source>
</evidence>
<keyword evidence="2 7" id="KW-0813">Transport</keyword>
<dbReference type="PANTHER" id="PTHR30193">
    <property type="entry name" value="ABC TRANSPORTER PERMEASE PROTEIN"/>
    <property type="match status" value="1"/>
</dbReference>
<feature type="transmembrane region" description="Helical" evidence="7">
    <location>
        <begin position="145"/>
        <end position="167"/>
    </location>
</feature>
<gene>
    <name evidence="9" type="ORF">G5B42_02410</name>
</gene>
<dbReference type="EMBL" id="JAAKDE010000004">
    <property type="protein sequence ID" value="MBA2132398.1"/>
    <property type="molecule type" value="Genomic_DNA"/>
</dbReference>
<evidence type="ECO:0000256" key="2">
    <source>
        <dbReference type="ARBA" id="ARBA00022448"/>
    </source>
</evidence>
<dbReference type="GO" id="GO:0005886">
    <property type="term" value="C:plasma membrane"/>
    <property type="evidence" value="ECO:0007669"/>
    <property type="project" value="UniProtKB-SubCell"/>
</dbReference>
<dbReference type="Proteomes" id="UP000657177">
    <property type="component" value="Unassembled WGS sequence"/>
</dbReference>
<evidence type="ECO:0000256" key="6">
    <source>
        <dbReference type="ARBA" id="ARBA00023136"/>
    </source>
</evidence>
<evidence type="ECO:0000256" key="7">
    <source>
        <dbReference type="RuleBase" id="RU363032"/>
    </source>
</evidence>
<dbReference type="PROSITE" id="PS50928">
    <property type="entry name" value="ABC_TM1"/>
    <property type="match status" value="1"/>
</dbReference>
<evidence type="ECO:0000256" key="3">
    <source>
        <dbReference type="ARBA" id="ARBA00022475"/>
    </source>
</evidence>
<dbReference type="PANTHER" id="PTHR30193:SF41">
    <property type="entry name" value="DIACETYLCHITOBIOSE UPTAKE SYSTEM PERMEASE PROTEIN NGCF"/>
    <property type="match status" value="1"/>
</dbReference>
<feature type="transmembrane region" description="Helical" evidence="7">
    <location>
        <begin position="253"/>
        <end position="272"/>
    </location>
</feature>
<evidence type="ECO:0000259" key="8">
    <source>
        <dbReference type="PROSITE" id="PS50928"/>
    </source>
</evidence>
<sequence length="283" mass="31525">MGLAFLVPAFVFYTIFQWMPIVYNFFLAFQDYIPGLPARWVGLANFRRVLGDSLLPIAIKNTLAFTGWALLIGFVVPIITAITITELRKGRSFFRLAVYMPNIIPAIALYVMWLYLFNPAVGLLNQILGFFGLPGSEWLLSPKTALVSLVIMSTWANFGSTAVLYMASLSAISEELYEAAEIDGAGVWKRIRHITLPALKPTILILLLLQLIFTLQVLQEPLVMTGGGPNNATMTVMYMVYNYAFVYAEFGKAGALGILLFLFLMVLSLVYVKANKLVAKEVR</sequence>
<evidence type="ECO:0000256" key="5">
    <source>
        <dbReference type="ARBA" id="ARBA00022989"/>
    </source>
</evidence>
<feature type="transmembrane region" description="Helical" evidence="7">
    <location>
        <begin position="65"/>
        <end position="84"/>
    </location>
</feature>
<proteinExistence type="inferred from homology"/>
<feature type="transmembrane region" description="Helical" evidence="7">
    <location>
        <begin position="198"/>
        <end position="218"/>
    </location>
</feature>
<comment type="caution">
    <text evidence="9">The sequence shown here is derived from an EMBL/GenBank/DDBJ whole genome shotgun (WGS) entry which is preliminary data.</text>
</comment>
<accession>A0A8J6HZW2</accession>
<feature type="transmembrane region" description="Helical" evidence="7">
    <location>
        <begin position="6"/>
        <end position="28"/>
    </location>
</feature>
<dbReference type="Gene3D" id="1.10.3720.10">
    <property type="entry name" value="MetI-like"/>
    <property type="match status" value="1"/>
</dbReference>
<dbReference type="CDD" id="cd06261">
    <property type="entry name" value="TM_PBP2"/>
    <property type="match status" value="1"/>
</dbReference>
<organism evidence="9 10">
    <name type="scientific">Capillibacterium thermochitinicola</name>
    <dbReference type="NCBI Taxonomy" id="2699427"/>
    <lineage>
        <taxon>Bacteria</taxon>
        <taxon>Bacillati</taxon>
        <taxon>Bacillota</taxon>
        <taxon>Capillibacterium</taxon>
    </lineage>
</organism>
<dbReference type="SUPFAM" id="SSF161098">
    <property type="entry name" value="MetI-like"/>
    <property type="match status" value="1"/>
</dbReference>
<reference evidence="9" key="1">
    <citation type="submission" date="2020-06" db="EMBL/GenBank/DDBJ databases">
        <title>Novel chitinolytic bacterium.</title>
        <authorList>
            <person name="Ungkulpasvich U."/>
            <person name="Kosugi A."/>
            <person name="Uke A."/>
        </authorList>
    </citation>
    <scope>NUCLEOTIDE SEQUENCE</scope>
    <source>
        <strain evidence="9">UUS1-1</strain>
    </source>
</reference>
<dbReference type="GO" id="GO:0055085">
    <property type="term" value="P:transmembrane transport"/>
    <property type="evidence" value="ECO:0007669"/>
    <property type="project" value="InterPro"/>
</dbReference>
<keyword evidence="6 7" id="KW-0472">Membrane</keyword>
<keyword evidence="10" id="KW-1185">Reference proteome</keyword>
<dbReference type="InterPro" id="IPR051393">
    <property type="entry name" value="ABC_transporter_permease"/>
</dbReference>
<dbReference type="AlphaFoldDB" id="A0A8J6HZW2"/>
<name>A0A8J6HZW2_9FIRM</name>
<evidence type="ECO:0000256" key="1">
    <source>
        <dbReference type="ARBA" id="ARBA00004651"/>
    </source>
</evidence>
<evidence type="ECO:0000313" key="9">
    <source>
        <dbReference type="EMBL" id="MBA2132398.1"/>
    </source>
</evidence>
<feature type="transmembrane region" description="Helical" evidence="7">
    <location>
        <begin position="96"/>
        <end position="116"/>
    </location>
</feature>
<feature type="domain" description="ABC transmembrane type-1" evidence="8">
    <location>
        <begin position="59"/>
        <end position="271"/>
    </location>
</feature>
<dbReference type="Pfam" id="PF00528">
    <property type="entry name" value="BPD_transp_1"/>
    <property type="match status" value="1"/>
</dbReference>
<comment type="similarity">
    <text evidence="7">Belongs to the binding-protein-dependent transport system permease family.</text>
</comment>
<keyword evidence="3" id="KW-1003">Cell membrane</keyword>
<evidence type="ECO:0000313" key="10">
    <source>
        <dbReference type="Proteomes" id="UP000657177"/>
    </source>
</evidence>
<protein>
    <submittedName>
        <fullName evidence="9">Sugar ABC transporter permease</fullName>
    </submittedName>
</protein>
<comment type="subcellular location">
    <subcellularLocation>
        <location evidence="1 7">Cell membrane</location>
        <topology evidence="1 7">Multi-pass membrane protein</topology>
    </subcellularLocation>
</comment>
<keyword evidence="4 7" id="KW-0812">Transmembrane</keyword>
<keyword evidence="5 7" id="KW-1133">Transmembrane helix</keyword>
<dbReference type="InterPro" id="IPR000515">
    <property type="entry name" value="MetI-like"/>
</dbReference>